<protein>
    <submittedName>
        <fullName evidence="1">Uncharacterized protein</fullName>
    </submittedName>
</protein>
<organism evidence="1 3">
    <name type="scientific">Adineta ricciae</name>
    <name type="common">Rotifer</name>
    <dbReference type="NCBI Taxonomy" id="249248"/>
    <lineage>
        <taxon>Eukaryota</taxon>
        <taxon>Metazoa</taxon>
        <taxon>Spiralia</taxon>
        <taxon>Gnathifera</taxon>
        <taxon>Rotifera</taxon>
        <taxon>Eurotatoria</taxon>
        <taxon>Bdelloidea</taxon>
        <taxon>Adinetida</taxon>
        <taxon>Adinetidae</taxon>
        <taxon>Adineta</taxon>
    </lineage>
</organism>
<dbReference type="OrthoDB" id="10555271at2759"/>
<evidence type="ECO:0000313" key="3">
    <source>
        <dbReference type="Proteomes" id="UP000663828"/>
    </source>
</evidence>
<reference evidence="1" key="1">
    <citation type="submission" date="2021-02" db="EMBL/GenBank/DDBJ databases">
        <authorList>
            <person name="Nowell W R."/>
        </authorList>
    </citation>
    <scope>NUCLEOTIDE SEQUENCE</scope>
</reference>
<keyword evidence="3" id="KW-1185">Reference proteome</keyword>
<dbReference type="Proteomes" id="UP000663852">
    <property type="component" value="Unassembled WGS sequence"/>
</dbReference>
<dbReference type="AlphaFoldDB" id="A0A815KUR6"/>
<sequence length="222" mass="26721">MFQLYFFEDVHKENKFINKTLQSKSVRHLDLTEPLLRTHSIHEIKRTFLDNDRNLDDVVDYIGEKSTQYKILINELLSTCPINGSFQIQVTVDGQDMERFLKFCQINRFKWIYLEFYNDRPSKQLIASFDRTGTYPNIIDETKLLFKDFNVKRLKIKSVLRNDGILEEDIDYHLFCDKACNYFEFHYKLPYSSWEIERFCGSHDLYLTKMYRTMIQALISLQ</sequence>
<evidence type="ECO:0000313" key="1">
    <source>
        <dbReference type="EMBL" id="CAF1401284.1"/>
    </source>
</evidence>
<evidence type="ECO:0000313" key="2">
    <source>
        <dbReference type="EMBL" id="CAF1480622.1"/>
    </source>
</evidence>
<accession>A0A815KUR6</accession>
<name>A0A815KUR6_ADIRI</name>
<dbReference type="Proteomes" id="UP000663828">
    <property type="component" value="Unassembled WGS sequence"/>
</dbReference>
<gene>
    <name evidence="2" type="ORF">EDS130_LOCUS41418</name>
    <name evidence="1" type="ORF">XAT740_LOCUS34152</name>
</gene>
<comment type="caution">
    <text evidence="1">The sequence shown here is derived from an EMBL/GenBank/DDBJ whole genome shotgun (WGS) entry which is preliminary data.</text>
</comment>
<dbReference type="EMBL" id="CAJNOR010003314">
    <property type="protein sequence ID" value="CAF1401284.1"/>
    <property type="molecule type" value="Genomic_DNA"/>
</dbReference>
<dbReference type="EMBL" id="CAJNOJ010000543">
    <property type="protein sequence ID" value="CAF1480622.1"/>
    <property type="molecule type" value="Genomic_DNA"/>
</dbReference>
<proteinExistence type="predicted"/>